<keyword evidence="5 7" id="KW-0067">ATP-binding</keyword>
<dbReference type="NCBIfam" id="NF008653">
    <property type="entry name" value="PRK11650.1"/>
    <property type="match status" value="1"/>
</dbReference>
<evidence type="ECO:0000256" key="3">
    <source>
        <dbReference type="ARBA" id="ARBA00022448"/>
    </source>
</evidence>
<name>A0A4V3DAI4_9HYPH</name>
<dbReference type="GO" id="GO:0005524">
    <property type="term" value="F:ATP binding"/>
    <property type="evidence" value="ECO:0007669"/>
    <property type="project" value="UniProtKB-KW"/>
</dbReference>
<dbReference type="OrthoDB" id="7325173at2"/>
<keyword evidence="8" id="KW-1185">Reference proteome</keyword>
<dbReference type="InterPro" id="IPR013611">
    <property type="entry name" value="Transp-assoc_OB_typ2"/>
</dbReference>
<dbReference type="InterPro" id="IPR008995">
    <property type="entry name" value="Mo/tungstate-bd_C_term_dom"/>
</dbReference>
<dbReference type="PANTHER" id="PTHR43875">
    <property type="entry name" value="MALTODEXTRIN IMPORT ATP-BINDING PROTEIN MSMX"/>
    <property type="match status" value="1"/>
</dbReference>
<sequence>MSKLEIKSLVKHYGKLEALHGLSLDVSGNEFVVFVGPSGCGKSTFLRTIAGLEDITSGTISIDGQPINDLEPDQRGVAMVFQNYALYPHMSVAQNMGFALRMAGVPKDEIKAKVDAAAKVLKLEPYLERRPADLSGGQRQRVAIGRAIVRDPKVFLFDEPLSNLDADLRAHMRLEVIKLHRQQKAISIYVTHDQVEAMTMADKIVVMRDGYIEQIGSPLELYNEPINQFVAGFLGTPKMNFMPALVKAQQADKVAFSVLGTNVEAQLKAGADLNVNIGDKLTLGVRADGWKRDENGIKGAVVHAEQLGSETVMFVELPQDHQVTLVQPGQHQFEPGEAITISPDETKLHLFDENGKSLPVQRVYGASK</sequence>
<evidence type="ECO:0000256" key="4">
    <source>
        <dbReference type="ARBA" id="ARBA00022741"/>
    </source>
</evidence>
<comment type="similarity">
    <text evidence="2">Belongs to the ABC transporter superfamily.</text>
</comment>
<gene>
    <name evidence="7" type="ORF">ATL17_3184</name>
</gene>
<dbReference type="InterPro" id="IPR027417">
    <property type="entry name" value="P-loop_NTPase"/>
</dbReference>
<keyword evidence="4" id="KW-0547">Nucleotide-binding</keyword>
<dbReference type="InterPro" id="IPR003593">
    <property type="entry name" value="AAA+_ATPase"/>
</dbReference>
<dbReference type="Gene3D" id="2.40.50.100">
    <property type="match status" value="1"/>
</dbReference>
<dbReference type="EMBL" id="SNYR01000003">
    <property type="protein sequence ID" value="TDQ62080.1"/>
    <property type="molecule type" value="Genomic_DNA"/>
</dbReference>
<protein>
    <submittedName>
        <fullName evidence="7">Multiple sugar transport system ATP-binding protein/lactose/L-arabinose transport system ATP-binding protein</fullName>
    </submittedName>
</protein>
<dbReference type="Proteomes" id="UP000295391">
    <property type="component" value="Unassembled WGS sequence"/>
</dbReference>
<dbReference type="InterPro" id="IPR017871">
    <property type="entry name" value="ABC_transporter-like_CS"/>
</dbReference>
<dbReference type="GO" id="GO:1990060">
    <property type="term" value="C:maltose transport complex"/>
    <property type="evidence" value="ECO:0007669"/>
    <property type="project" value="TreeGrafter"/>
</dbReference>
<dbReference type="GO" id="GO:0055052">
    <property type="term" value="C:ATP-binding cassette (ABC) transporter complex, substrate-binding subunit-containing"/>
    <property type="evidence" value="ECO:0007669"/>
    <property type="project" value="TreeGrafter"/>
</dbReference>
<organism evidence="7 8">
    <name type="scientific">Maritalea mobilis</name>
    <dbReference type="NCBI Taxonomy" id="483324"/>
    <lineage>
        <taxon>Bacteria</taxon>
        <taxon>Pseudomonadati</taxon>
        <taxon>Pseudomonadota</taxon>
        <taxon>Alphaproteobacteria</taxon>
        <taxon>Hyphomicrobiales</taxon>
        <taxon>Devosiaceae</taxon>
        <taxon>Maritalea</taxon>
    </lineage>
</organism>
<dbReference type="CDD" id="cd03301">
    <property type="entry name" value="ABC_MalK_N"/>
    <property type="match status" value="1"/>
</dbReference>
<dbReference type="InterPro" id="IPR015855">
    <property type="entry name" value="ABC_transpr_MalK-like"/>
</dbReference>
<dbReference type="Gene3D" id="3.40.50.300">
    <property type="entry name" value="P-loop containing nucleotide triphosphate hydrolases"/>
    <property type="match status" value="1"/>
</dbReference>
<comment type="caution">
    <text evidence="7">The sequence shown here is derived from an EMBL/GenBank/DDBJ whole genome shotgun (WGS) entry which is preliminary data.</text>
</comment>
<dbReference type="SMART" id="SM00382">
    <property type="entry name" value="AAA"/>
    <property type="match status" value="1"/>
</dbReference>
<dbReference type="PANTHER" id="PTHR43875:SF3">
    <property type="entry name" value="MALTOSE_MALTODEXTRIN IMPORT ATP-BINDING PROTEIN MALK"/>
    <property type="match status" value="1"/>
</dbReference>
<evidence type="ECO:0000256" key="5">
    <source>
        <dbReference type="ARBA" id="ARBA00022840"/>
    </source>
</evidence>
<dbReference type="Pfam" id="PF08402">
    <property type="entry name" value="TOBE_2"/>
    <property type="match status" value="1"/>
</dbReference>
<dbReference type="PROSITE" id="PS50893">
    <property type="entry name" value="ABC_TRANSPORTER_2"/>
    <property type="match status" value="1"/>
</dbReference>
<reference evidence="7 8" key="1">
    <citation type="submission" date="2019-03" db="EMBL/GenBank/DDBJ databases">
        <title>Genomic Encyclopedia of Type Strains, Phase III (KMG-III): the genomes of soil and plant-associated and newly described type strains.</title>
        <authorList>
            <person name="Whitman W."/>
        </authorList>
    </citation>
    <scope>NUCLEOTIDE SEQUENCE [LARGE SCALE GENOMIC DNA]</scope>
    <source>
        <strain evidence="7 8">CGMCC 1.7002</strain>
    </source>
</reference>
<dbReference type="GO" id="GO:0016887">
    <property type="term" value="F:ATP hydrolysis activity"/>
    <property type="evidence" value="ECO:0007669"/>
    <property type="project" value="InterPro"/>
</dbReference>
<evidence type="ECO:0000256" key="1">
    <source>
        <dbReference type="ARBA" id="ARBA00004417"/>
    </source>
</evidence>
<evidence type="ECO:0000259" key="6">
    <source>
        <dbReference type="PROSITE" id="PS50893"/>
    </source>
</evidence>
<dbReference type="AlphaFoldDB" id="A0A4V3DAI4"/>
<dbReference type="GO" id="GO:0015423">
    <property type="term" value="F:ABC-type maltose transporter activity"/>
    <property type="evidence" value="ECO:0007669"/>
    <property type="project" value="TreeGrafter"/>
</dbReference>
<dbReference type="InterPro" id="IPR012340">
    <property type="entry name" value="NA-bd_OB-fold"/>
</dbReference>
<dbReference type="Pfam" id="PF00005">
    <property type="entry name" value="ABC_tran"/>
    <property type="match status" value="1"/>
</dbReference>
<accession>A0A4V3DAI4</accession>
<feature type="domain" description="ABC transporter" evidence="6">
    <location>
        <begin position="4"/>
        <end position="234"/>
    </location>
</feature>
<comment type="subcellular location">
    <subcellularLocation>
        <location evidence="1">Cell inner membrane</location>
        <topology evidence="1">Peripheral membrane protein</topology>
    </subcellularLocation>
</comment>
<dbReference type="PROSITE" id="PS00211">
    <property type="entry name" value="ABC_TRANSPORTER_1"/>
    <property type="match status" value="1"/>
</dbReference>
<dbReference type="InterPro" id="IPR047641">
    <property type="entry name" value="ABC_transpr_MalK/UgpC-like"/>
</dbReference>
<dbReference type="Gene3D" id="2.40.50.140">
    <property type="entry name" value="Nucleic acid-binding proteins"/>
    <property type="match status" value="1"/>
</dbReference>
<dbReference type="SUPFAM" id="SSF52540">
    <property type="entry name" value="P-loop containing nucleoside triphosphate hydrolases"/>
    <property type="match status" value="1"/>
</dbReference>
<evidence type="ECO:0000313" key="7">
    <source>
        <dbReference type="EMBL" id="TDQ62080.1"/>
    </source>
</evidence>
<dbReference type="SUPFAM" id="SSF50331">
    <property type="entry name" value="MOP-like"/>
    <property type="match status" value="1"/>
</dbReference>
<keyword evidence="3" id="KW-0813">Transport</keyword>
<proteinExistence type="inferred from homology"/>
<dbReference type="InterPro" id="IPR003439">
    <property type="entry name" value="ABC_transporter-like_ATP-bd"/>
</dbReference>
<dbReference type="FunFam" id="3.40.50.300:FF:000042">
    <property type="entry name" value="Maltose/maltodextrin ABC transporter, ATP-binding protein"/>
    <property type="match status" value="1"/>
</dbReference>
<dbReference type="RefSeq" id="WP_133573750.1">
    <property type="nucleotide sequence ID" value="NZ_SNYR01000003.1"/>
</dbReference>
<keyword evidence="7" id="KW-0762">Sugar transport</keyword>
<evidence type="ECO:0000256" key="2">
    <source>
        <dbReference type="ARBA" id="ARBA00005417"/>
    </source>
</evidence>
<evidence type="ECO:0000313" key="8">
    <source>
        <dbReference type="Proteomes" id="UP000295391"/>
    </source>
</evidence>